<keyword evidence="2" id="KW-1185">Reference proteome</keyword>
<proteinExistence type="predicted"/>
<dbReference type="EMBL" id="UWPJ01000024">
    <property type="protein sequence ID" value="VCU71096.1"/>
    <property type="molecule type" value="Genomic_DNA"/>
</dbReference>
<dbReference type="Proteomes" id="UP000277294">
    <property type="component" value="Unassembled WGS sequence"/>
</dbReference>
<sequence length="524" mass="54885">MCPDKTNRGVHGSWRRTPGSNRLAACVAAALALAACGGDEGSSNDPPYPDPRGGLVYSELAAPLQAYLATVNADQVPSSPALATNIVLGADFYGGQPRIITANYGFDGYMGVPGLVGTGSEARMAAQIHNVAWQDLDPDLGAPARAYYSAVGVAAFRALYGVDVLLADTIPVVFSHPVLPASVSPEAFRVTLNDGRTVTPVTASFIPNLEYNERQTVVLTGYWGNRVAPGQPGAEYPTRVDVVDADTPMMFVTPQGLVPAAGLGIESGNPYVPGNGPRMVAAKLNLYSGLGEGGPQSQPNSAANSGEDLYGEQAEYRVRIYTSAGFSPDGIASIRPDDYGRFFLLKARDRSGNVVELAEVDKSYAIDGYGTVRVVGLADTGLRQERYDAGYVEDHDNQYDVILSGDLAAMARIFEVRLPSSGAYAAVYNPGGSGNQPAANPPGAVFTVPSQDHGVAVTDDLAAASFVSYVEIDGAVARDPATGQPQGRLLGAAITDTKTGYTVNAYEDPAGKRFFASFPVSPAR</sequence>
<accession>A0A3P4B6D8</accession>
<dbReference type="AlphaFoldDB" id="A0A3P4B6D8"/>
<dbReference type="OrthoDB" id="1393129at2"/>
<evidence type="ECO:0000313" key="1">
    <source>
        <dbReference type="EMBL" id="VCU71096.1"/>
    </source>
</evidence>
<protein>
    <submittedName>
        <fullName evidence="1">Uncharacterized protein</fullName>
    </submittedName>
</protein>
<name>A0A3P4B6D8_9BURK</name>
<organism evidence="1 2">
    <name type="scientific">Pigmentiphaga humi</name>
    <dbReference type="NCBI Taxonomy" id="2478468"/>
    <lineage>
        <taxon>Bacteria</taxon>
        <taxon>Pseudomonadati</taxon>
        <taxon>Pseudomonadota</taxon>
        <taxon>Betaproteobacteria</taxon>
        <taxon>Burkholderiales</taxon>
        <taxon>Alcaligenaceae</taxon>
        <taxon>Pigmentiphaga</taxon>
    </lineage>
</organism>
<evidence type="ECO:0000313" key="2">
    <source>
        <dbReference type="Proteomes" id="UP000277294"/>
    </source>
</evidence>
<dbReference type="RefSeq" id="WP_124080559.1">
    <property type="nucleotide sequence ID" value="NZ_UWPJ01000024.1"/>
</dbReference>
<reference evidence="1 2" key="1">
    <citation type="submission" date="2018-10" db="EMBL/GenBank/DDBJ databases">
        <authorList>
            <person name="Criscuolo A."/>
        </authorList>
    </citation>
    <scope>NUCLEOTIDE SEQUENCE [LARGE SCALE GENOMIC DNA]</scope>
    <source>
        <strain evidence="1">DnA1</strain>
    </source>
</reference>
<gene>
    <name evidence="1" type="ORF">PIGHUM_03176</name>
</gene>